<gene>
    <name evidence="1" type="ORF">EXIGLDRAFT_752575</name>
</gene>
<evidence type="ECO:0000313" key="1">
    <source>
        <dbReference type="EMBL" id="KZV86866.1"/>
    </source>
</evidence>
<organism evidence="1 2">
    <name type="scientific">Exidia glandulosa HHB12029</name>
    <dbReference type="NCBI Taxonomy" id="1314781"/>
    <lineage>
        <taxon>Eukaryota</taxon>
        <taxon>Fungi</taxon>
        <taxon>Dikarya</taxon>
        <taxon>Basidiomycota</taxon>
        <taxon>Agaricomycotina</taxon>
        <taxon>Agaricomycetes</taxon>
        <taxon>Auriculariales</taxon>
        <taxon>Exidiaceae</taxon>
        <taxon>Exidia</taxon>
    </lineage>
</organism>
<evidence type="ECO:0000313" key="2">
    <source>
        <dbReference type="Proteomes" id="UP000077266"/>
    </source>
</evidence>
<dbReference type="EMBL" id="KV426142">
    <property type="protein sequence ID" value="KZV86866.1"/>
    <property type="molecule type" value="Genomic_DNA"/>
</dbReference>
<protein>
    <submittedName>
        <fullName evidence="1">Uncharacterized protein</fullName>
    </submittedName>
</protein>
<dbReference type="AlphaFoldDB" id="A0A165EG92"/>
<dbReference type="InParanoid" id="A0A165EG92"/>
<accession>A0A165EG92</accession>
<sequence>MFPCHLPQSDHRQAFEPRTAYKTSADETVLHVQTITHTTRIMDAFSFILSIPDEMFSRAFESFVEPGSTVLSTSIEHSHDLRFYVSMHWPQNGHDFGSGITLVAYEGEQDIATVSLDVCDGYPGALMQLLLLQAVKTRRCLAVGAKIGHNSEEIFPVDWCSDEGKEEKRLACVMDSNVALIPHDTVL</sequence>
<keyword evidence="2" id="KW-1185">Reference proteome</keyword>
<dbReference type="Proteomes" id="UP000077266">
    <property type="component" value="Unassembled WGS sequence"/>
</dbReference>
<proteinExistence type="predicted"/>
<name>A0A165EG92_EXIGL</name>
<reference evidence="1 2" key="1">
    <citation type="journal article" date="2016" name="Mol. Biol. Evol.">
        <title>Comparative Genomics of Early-Diverging Mushroom-Forming Fungi Provides Insights into the Origins of Lignocellulose Decay Capabilities.</title>
        <authorList>
            <person name="Nagy L.G."/>
            <person name="Riley R."/>
            <person name="Tritt A."/>
            <person name="Adam C."/>
            <person name="Daum C."/>
            <person name="Floudas D."/>
            <person name="Sun H."/>
            <person name="Yadav J.S."/>
            <person name="Pangilinan J."/>
            <person name="Larsson K.H."/>
            <person name="Matsuura K."/>
            <person name="Barry K."/>
            <person name="Labutti K."/>
            <person name="Kuo R."/>
            <person name="Ohm R.A."/>
            <person name="Bhattacharya S.S."/>
            <person name="Shirouzu T."/>
            <person name="Yoshinaga Y."/>
            <person name="Martin F.M."/>
            <person name="Grigoriev I.V."/>
            <person name="Hibbett D.S."/>
        </authorList>
    </citation>
    <scope>NUCLEOTIDE SEQUENCE [LARGE SCALE GENOMIC DNA]</scope>
    <source>
        <strain evidence="1 2">HHB12029</strain>
    </source>
</reference>